<dbReference type="Pfam" id="PF00497">
    <property type="entry name" value="SBP_bac_3"/>
    <property type="match status" value="1"/>
</dbReference>
<feature type="signal peptide" evidence="3">
    <location>
        <begin position="1"/>
        <end position="23"/>
    </location>
</feature>
<dbReference type="SMART" id="SM00062">
    <property type="entry name" value="PBPb"/>
    <property type="match status" value="1"/>
</dbReference>
<dbReference type="SUPFAM" id="SSF53850">
    <property type="entry name" value="Periplasmic binding protein-like II"/>
    <property type="match status" value="1"/>
</dbReference>
<evidence type="ECO:0000256" key="1">
    <source>
        <dbReference type="ARBA" id="ARBA00010333"/>
    </source>
</evidence>
<dbReference type="PANTHER" id="PTHR35936:SF25">
    <property type="entry name" value="ABC TRANSPORTER SUBSTRATE-BINDING PROTEIN"/>
    <property type="match status" value="1"/>
</dbReference>
<protein>
    <submittedName>
        <fullName evidence="5">Transporter substrate-binding domain-containing protein</fullName>
    </submittedName>
</protein>
<sequence length="246" mass="27998">MPTSPRQIIAALCLMGLSLCAHAQTLRIVSESWAPYVYEEQGTVKGLDYETTQIVLQRLGVEAEWQFLPWKRCLAAIEQGQADAILDIFRTPEREISIIYPDEPMSQIEFVLFYASARPYPFSQLEDLQGLKVGVSAGYWYANRAFRESDLFIREPAPSHIANFGKLLRERVDLVINDKRGGLFLAQQMGIQNDIGHHPLVISRDLLYLGLRRNAGLEAFAQRFSNELRRFKGEPGYAALSARYTR</sequence>
<evidence type="ECO:0000313" key="6">
    <source>
        <dbReference type="Proteomes" id="UP001292571"/>
    </source>
</evidence>
<name>A0ABU5PA05_9PSED</name>
<dbReference type="Gene3D" id="3.40.190.10">
    <property type="entry name" value="Periplasmic binding protein-like II"/>
    <property type="match status" value="2"/>
</dbReference>
<accession>A0ABU5PA05</accession>
<evidence type="ECO:0000256" key="2">
    <source>
        <dbReference type="ARBA" id="ARBA00022729"/>
    </source>
</evidence>
<evidence type="ECO:0000259" key="4">
    <source>
        <dbReference type="SMART" id="SM00062"/>
    </source>
</evidence>
<reference evidence="5 6" key="1">
    <citation type="submission" date="2023-12" db="EMBL/GenBank/DDBJ databases">
        <title>Pseudomonas sp. T5W1.</title>
        <authorList>
            <person name="Maltman C."/>
        </authorList>
    </citation>
    <scope>NUCLEOTIDE SEQUENCE [LARGE SCALE GENOMIC DNA]</scope>
    <source>
        <strain evidence="5 6">T5W1</strain>
    </source>
</reference>
<dbReference type="InterPro" id="IPR001638">
    <property type="entry name" value="Solute-binding_3/MltF_N"/>
</dbReference>
<gene>
    <name evidence="5" type="ORF">SOP97_11880</name>
</gene>
<feature type="chain" id="PRO_5047534574" evidence="3">
    <location>
        <begin position="24"/>
        <end position="246"/>
    </location>
</feature>
<keyword evidence="2 3" id="KW-0732">Signal</keyword>
<dbReference type="PANTHER" id="PTHR35936">
    <property type="entry name" value="MEMBRANE-BOUND LYTIC MUREIN TRANSGLYCOSYLASE F"/>
    <property type="match status" value="1"/>
</dbReference>
<comment type="caution">
    <text evidence="5">The sequence shown here is derived from an EMBL/GenBank/DDBJ whole genome shotgun (WGS) entry which is preliminary data.</text>
</comment>
<dbReference type="EMBL" id="JAYEET010000039">
    <property type="protein sequence ID" value="MEA1606506.1"/>
    <property type="molecule type" value="Genomic_DNA"/>
</dbReference>
<organism evidence="5 6">
    <name type="scientific">Pseudomonas spirodelae</name>
    <dbReference type="NCBI Taxonomy" id="3101751"/>
    <lineage>
        <taxon>Bacteria</taxon>
        <taxon>Pseudomonadati</taxon>
        <taxon>Pseudomonadota</taxon>
        <taxon>Gammaproteobacteria</taxon>
        <taxon>Pseudomonadales</taxon>
        <taxon>Pseudomonadaceae</taxon>
        <taxon>Pseudomonas</taxon>
    </lineage>
</organism>
<evidence type="ECO:0000313" key="5">
    <source>
        <dbReference type="EMBL" id="MEA1606506.1"/>
    </source>
</evidence>
<comment type="similarity">
    <text evidence="1">Belongs to the bacterial solute-binding protein 3 family.</text>
</comment>
<dbReference type="Proteomes" id="UP001292571">
    <property type="component" value="Unassembled WGS sequence"/>
</dbReference>
<keyword evidence="6" id="KW-1185">Reference proteome</keyword>
<proteinExistence type="inferred from homology"/>
<dbReference type="RefSeq" id="WP_322949289.1">
    <property type="nucleotide sequence ID" value="NZ_JAYEET010000039.1"/>
</dbReference>
<evidence type="ECO:0000256" key="3">
    <source>
        <dbReference type="SAM" id="SignalP"/>
    </source>
</evidence>
<feature type="domain" description="Solute-binding protein family 3/N-terminal" evidence="4">
    <location>
        <begin position="25"/>
        <end position="234"/>
    </location>
</feature>